<evidence type="ECO:0000313" key="2">
    <source>
        <dbReference type="Proteomes" id="UP001162881"/>
    </source>
</evidence>
<gene>
    <name evidence="1" type="ORF">MTR62_04405</name>
</gene>
<dbReference type="Gene3D" id="1.10.3100.20">
    <property type="entry name" value="Protein of unknown function DUF269"/>
    <property type="match status" value="1"/>
</dbReference>
<dbReference type="EMBL" id="JALHLF010000009">
    <property type="protein sequence ID" value="MCJ2181946.1"/>
    <property type="molecule type" value="Genomic_DNA"/>
</dbReference>
<protein>
    <submittedName>
        <fullName evidence="1">NifX-associated nitrogen fixation protein</fullName>
    </submittedName>
</protein>
<evidence type="ECO:0000313" key="1">
    <source>
        <dbReference type="EMBL" id="MCJ2181946.1"/>
    </source>
</evidence>
<dbReference type="Proteomes" id="UP001162881">
    <property type="component" value="Unassembled WGS sequence"/>
</dbReference>
<comment type="caution">
    <text evidence="1">The sequence shown here is derived from an EMBL/GenBank/DDBJ whole genome shotgun (WGS) entry which is preliminary data.</text>
</comment>
<accession>A0ABT0BA62</accession>
<dbReference type="RefSeq" id="WP_244017354.1">
    <property type="nucleotide sequence ID" value="NZ_JALHLF010000009.1"/>
</dbReference>
<dbReference type="Pfam" id="PF03270">
    <property type="entry name" value="DUF269"/>
    <property type="match status" value="1"/>
</dbReference>
<proteinExistence type="predicted"/>
<dbReference type="PIRSF" id="PIRSF005788">
    <property type="entry name" value="NifK"/>
    <property type="match status" value="1"/>
</dbReference>
<dbReference type="InterPro" id="IPR004952">
    <property type="entry name" value="NifX-assoc_nitrogen_fix"/>
</dbReference>
<dbReference type="NCBIfam" id="TIGR02935">
    <property type="entry name" value="NifX-associated nitrogen fixation protein"/>
    <property type="match status" value="1"/>
</dbReference>
<organism evidence="1 2">
    <name type="scientific">Novosphingobium organovorum</name>
    <dbReference type="NCBI Taxonomy" id="2930092"/>
    <lineage>
        <taxon>Bacteria</taxon>
        <taxon>Pseudomonadati</taxon>
        <taxon>Pseudomonadota</taxon>
        <taxon>Alphaproteobacteria</taxon>
        <taxon>Sphingomonadales</taxon>
        <taxon>Sphingomonadaceae</taxon>
        <taxon>Novosphingobium</taxon>
    </lineage>
</organism>
<reference evidence="1" key="1">
    <citation type="submission" date="2022-03" db="EMBL/GenBank/DDBJ databases">
        <title>Identification of a novel bacterium isolated from mangrove sediments.</title>
        <authorList>
            <person name="Pan X."/>
        </authorList>
    </citation>
    <scope>NUCLEOTIDE SEQUENCE</scope>
    <source>
        <strain evidence="1">B1949</strain>
    </source>
</reference>
<keyword evidence="2" id="KW-1185">Reference proteome</keyword>
<sequence>MSEQVIEALAIEGFAAALVRQIRAQDTHGHWERKADGELLAPYLLDKEARRAIPIIGDPDPDTLWRLELFYGALCLEIERRTRRMVQPMMKMSHEGFGRMVLIAGRLVVVNKSLRDVHRFGFDSLEKLNSEAEKLIGQASDMITKFPAVADY</sequence>
<name>A0ABT0BA62_9SPHN</name>